<dbReference type="FunCoup" id="E0VHT2">
    <property type="interactions" value="663"/>
</dbReference>
<reference evidence="5" key="2">
    <citation type="submission" date="2007-04" db="EMBL/GenBank/DDBJ databases">
        <title>The genome of the human body louse.</title>
        <authorList>
            <consortium name="The Human Body Louse Genome Consortium"/>
            <person name="Kirkness E."/>
            <person name="Walenz B."/>
            <person name="Hass B."/>
            <person name="Bruggner R."/>
            <person name="Strausberg R."/>
        </authorList>
    </citation>
    <scope>NUCLEOTIDE SEQUENCE</scope>
    <source>
        <strain evidence="5">USDA</strain>
    </source>
</reference>
<keyword evidence="7" id="KW-1185">Reference proteome</keyword>
<reference evidence="5" key="1">
    <citation type="submission" date="2007-04" db="EMBL/GenBank/DDBJ databases">
        <title>Annotation of Pediculus humanus corporis strain USDA.</title>
        <authorList>
            <person name="Kirkness E."/>
            <person name="Hannick L."/>
            <person name="Hass B."/>
            <person name="Bruggner R."/>
            <person name="Lawson D."/>
            <person name="Bidwell S."/>
            <person name="Joardar V."/>
            <person name="Caler E."/>
            <person name="Walenz B."/>
            <person name="Inman J."/>
            <person name="Schobel S."/>
            <person name="Galinsky K."/>
            <person name="Amedeo P."/>
            <person name="Strausberg R."/>
        </authorList>
    </citation>
    <scope>NUCLEOTIDE SEQUENCE</scope>
    <source>
        <strain evidence="5">USDA</strain>
    </source>
</reference>
<dbReference type="GO" id="GO:0005509">
    <property type="term" value="F:calcium ion binding"/>
    <property type="evidence" value="ECO:0007669"/>
    <property type="project" value="InterPro"/>
</dbReference>
<dbReference type="EMBL" id="AAZO01002431">
    <property type="status" value="NOT_ANNOTATED_CDS"/>
    <property type="molecule type" value="Genomic_DNA"/>
</dbReference>
<keyword evidence="3" id="KW-0106">Calcium</keyword>
<dbReference type="EMBL" id="DS235171">
    <property type="protein sequence ID" value="EEB12855.1"/>
    <property type="molecule type" value="Genomic_DNA"/>
</dbReference>
<dbReference type="OMA" id="MNEYSAL"/>
<dbReference type="InParanoid" id="E0VHT2"/>
<evidence type="ECO:0000313" key="7">
    <source>
        <dbReference type="Proteomes" id="UP000009046"/>
    </source>
</evidence>
<evidence type="ECO:0000256" key="1">
    <source>
        <dbReference type="ARBA" id="ARBA00022723"/>
    </source>
</evidence>
<dbReference type="RefSeq" id="XP_002425593.1">
    <property type="nucleotide sequence ID" value="XM_002425548.1"/>
</dbReference>
<dbReference type="Gene3D" id="1.10.238.10">
    <property type="entry name" value="EF-hand"/>
    <property type="match status" value="2"/>
</dbReference>
<dbReference type="InterPro" id="IPR011992">
    <property type="entry name" value="EF-hand-dom_pair"/>
</dbReference>
<dbReference type="GO" id="GO:0017156">
    <property type="term" value="P:calcium-ion regulated exocytosis"/>
    <property type="evidence" value="ECO:0007669"/>
    <property type="project" value="TreeGrafter"/>
</dbReference>
<evidence type="ECO:0000259" key="4">
    <source>
        <dbReference type="PROSITE" id="PS50222"/>
    </source>
</evidence>
<proteinExistence type="predicted"/>
<dbReference type="PANTHER" id="PTHR10827">
    <property type="entry name" value="RETICULOCALBIN"/>
    <property type="match status" value="1"/>
</dbReference>
<evidence type="ECO:0000256" key="2">
    <source>
        <dbReference type="ARBA" id="ARBA00022737"/>
    </source>
</evidence>
<evidence type="ECO:0000313" key="6">
    <source>
        <dbReference type="EnsemblMetazoa" id="PHUM210820-PA"/>
    </source>
</evidence>
<dbReference type="InterPro" id="IPR018247">
    <property type="entry name" value="EF_Hand_1_Ca_BS"/>
</dbReference>
<feature type="domain" description="EF-hand" evidence="4">
    <location>
        <begin position="143"/>
        <end position="178"/>
    </location>
</feature>
<dbReference type="SUPFAM" id="SSF47473">
    <property type="entry name" value="EF-hand"/>
    <property type="match status" value="1"/>
</dbReference>
<dbReference type="PROSITE" id="PS50222">
    <property type="entry name" value="EF_HAND_2"/>
    <property type="match status" value="3"/>
</dbReference>
<name>E0VHT2_PEDHC</name>
<dbReference type="GeneID" id="8237398"/>
<dbReference type="InterPro" id="IPR002048">
    <property type="entry name" value="EF_hand_dom"/>
</dbReference>
<organism>
    <name type="scientific">Pediculus humanus subsp. corporis</name>
    <name type="common">Body louse</name>
    <dbReference type="NCBI Taxonomy" id="121224"/>
    <lineage>
        <taxon>Eukaryota</taxon>
        <taxon>Metazoa</taxon>
        <taxon>Ecdysozoa</taxon>
        <taxon>Arthropoda</taxon>
        <taxon>Hexapoda</taxon>
        <taxon>Insecta</taxon>
        <taxon>Pterygota</taxon>
        <taxon>Neoptera</taxon>
        <taxon>Paraneoptera</taxon>
        <taxon>Psocodea</taxon>
        <taxon>Troctomorpha</taxon>
        <taxon>Phthiraptera</taxon>
        <taxon>Anoplura</taxon>
        <taxon>Pediculidae</taxon>
        <taxon>Pediculus</taxon>
    </lineage>
</organism>
<dbReference type="PANTHER" id="PTHR10827:SF98">
    <property type="entry name" value="45 KDA CALCIUM-BINDING PROTEIN"/>
    <property type="match status" value="1"/>
</dbReference>
<dbReference type="OrthoDB" id="9978834at2759"/>
<dbReference type="PROSITE" id="PS00018">
    <property type="entry name" value="EF_HAND_1"/>
    <property type="match status" value="2"/>
</dbReference>
<dbReference type="GO" id="GO:0005783">
    <property type="term" value="C:endoplasmic reticulum"/>
    <property type="evidence" value="ECO:0007669"/>
    <property type="project" value="TreeGrafter"/>
</dbReference>
<dbReference type="KEGG" id="phu:Phum_PHUM210820"/>
<dbReference type="VEuPathDB" id="VectorBase:PHUM210820"/>
<dbReference type="eggNOG" id="KOG4251">
    <property type="taxonomic scope" value="Eukaryota"/>
</dbReference>
<keyword evidence="2" id="KW-0677">Repeat</keyword>
<gene>
    <name evidence="6" type="primary">8237398</name>
    <name evidence="5" type="ORF">Phum_PHUM210820</name>
</gene>
<dbReference type="Pfam" id="PF13833">
    <property type="entry name" value="EF-hand_8"/>
    <property type="match status" value="1"/>
</dbReference>
<dbReference type="HOGENOM" id="CLU_044718_1_1_1"/>
<dbReference type="CTD" id="8237398"/>
<dbReference type="SMART" id="SM00054">
    <property type="entry name" value="EFh"/>
    <property type="match status" value="3"/>
</dbReference>
<reference evidence="6" key="3">
    <citation type="submission" date="2021-02" db="UniProtKB">
        <authorList>
            <consortium name="EnsemblMetazoa"/>
        </authorList>
    </citation>
    <scope>IDENTIFICATION</scope>
    <source>
        <strain evidence="6">USDA</strain>
    </source>
</reference>
<dbReference type="AlphaFoldDB" id="E0VHT2"/>
<dbReference type="Pfam" id="PF13499">
    <property type="entry name" value="EF-hand_7"/>
    <property type="match status" value="1"/>
</dbReference>
<evidence type="ECO:0000313" key="5">
    <source>
        <dbReference type="EMBL" id="EEB12855.1"/>
    </source>
</evidence>
<feature type="domain" description="EF-hand" evidence="4">
    <location>
        <begin position="7"/>
        <end position="37"/>
    </location>
</feature>
<dbReference type="Proteomes" id="UP000009046">
    <property type="component" value="Unassembled WGS sequence"/>
</dbReference>
<keyword evidence="1" id="KW-0479">Metal-binding</keyword>
<protein>
    <submittedName>
        <fullName evidence="5">45 kDa calcium-binding protein, putative</fullName>
    </submittedName>
</protein>
<feature type="domain" description="EF-hand" evidence="4">
    <location>
        <begin position="227"/>
        <end position="262"/>
    </location>
</feature>
<evidence type="ECO:0000256" key="3">
    <source>
        <dbReference type="ARBA" id="ARBA00022837"/>
    </source>
</evidence>
<sequence length="275" mass="32445">MQSFYTVEEVFKKADINHDNYLNTEELSKWINMKTQEHIHESIVENYKIFLITDVNPKNGLVSWNEYHSYFLQKNGYNDSSYGLEYTGNGVEKIIHRKKMPRRLEEAIMRDKASWSETSKMDPNHLTLDEFLSFRHPESSYSTIISLVDEIYKKFDRDGDEILTEDEFSTFRFDDDDDDQDHALSEAMSREEKERRKEFRDVVDLNKDGKATRKEVLTYIDPKNPRHAKEEAETLISLADIDKDGRLSLNEIFNKIDLFLGSKMIDTGRSFHDEL</sequence>
<accession>E0VHT2</accession>
<dbReference type="EnsemblMetazoa" id="PHUM210820-RA">
    <property type="protein sequence ID" value="PHUM210820-PA"/>
    <property type="gene ID" value="PHUM210820"/>
</dbReference>